<dbReference type="OrthoDB" id="591587at2759"/>
<dbReference type="OMA" id="HENPILE"/>
<protein>
    <submittedName>
        <fullName evidence="1">UPF0481 protein At3g47200-like</fullName>
    </submittedName>
</protein>
<dbReference type="KEGG" id="nta:107815836"/>
<dbReference type="PANTHER" id="PTHR31170:SF25">
    <property type="entry name" value="BNAA09G04570D PROTEIN"/>
    <property type="match status" value="1"/>
</dbReference>
<dbReference type="PANTHER" id="PTHR31170">
    <property type="entry name" value="BNAC04G53230D PROTEIN"/>
    <property type="match status" value="1"/>
</dbReference>
<dbReference type="AlphaFoldDB" id="A0A1S4C6V6"/>
<dbReference type="PaxDb" id="4097-A0A1S4C6V6"/>
<dbReference type="STRING" id="4097.A0A1S4C6V6"/>
<dbReference type="InterPro" id="IPR004158">
    <property type="entry name" value="DUF247_pln"/>
</dbReference>
<reference evidence="1" key="1">
    <citation type="submission" date="2025-08" db="UniProtKB">
        <authorList>
            <consortium name="RefSeq"/>
        </authorList>
    </citation>
    <scope>IDENTIFICATION</scope>
</reference>
<dbReference type="RefSeq" id="XP_016496962.1">
    <property type="nucleotide sequence ID" value="XM_016641476.1"/>
</dbReference>
<dbReference type="Pfam" id="PF03140">
    <property type="entry name" value="DUF247"/>
    <property type="match status" value="1"/>
</dbReference>
<sequence length="527" mass="60721">MVAPATFHLRSVSAYAVDLLHLRSRRCDTLHAPAAPAGPPQFRFCDLSLRFCGSAPAEPNRSCGIAVPRRMSHHIEIAQMDHQIPLHVQTSIEEGRKLDHLIEIKETNGQDLSGLKANKPANEILDEIFVDFNDSSTKCCTIFKVSVGLRQSNPYAYKPKVISIGHYHKHNPELCSMEKYKLRYLQRFLHRKEGINVESCIRELEDEALKCYEYIENIDNDIVGKLSKILLLDGCFLVEFIRERCGMYPKGEGWIIPRNCISNQVRRDILLVENYTMDGEDEIPFTKMVKWIFLPFLPKMTPASFNESESNATEIKHLLQIVHMLCHPSEIKSSSLTDHENPILEMEQYCRKSLCYNPLQIIRSKDKPINKDHLTGHKVMPNATEFSEAGVSFVIVGYTYEYLKRENFGDNTSLFDIKFENGLMKIPSFRVTDSMESLLRNLVAYEQQSSHVHPRYFSDFAIFMDYLIDSEKDVNLLRQKGIIMNRIGEDKEIATFFNKIGKCIVVSSENFYYKEECRKLVQHCGQP</sequence>
<accession>A0A1S4C6V6</accession>
<name>A0A1S4C6V6_TOBAC</name>
<organism evidence="1">
    <name type="scientific">Nicotiana tabacum</name>
    <name type="common">Common tobacco</name>
    <dbReference type="NCBI Taxonomy" id="4097"/>
    <lineage>
        <taxon>Eukaryota</taxon>
        <taxon>Viridiplantae</taxon>
        <taxon>Streptophyta</taxon>
        <taxon>Embryophyta</taxon>
        <taxon>Tracheophyta</taxon>
        <taxon>Spermatophyta</taxon>
        <taxon>Magnoliopsida</taxon>
        <taxon>eudicotyledons</taxon>
        <taxon>Gunneridae</taxon>
        <taxon>Pentapetalae</taxon>
        <taxon>asterids</taxon>
        <taxon>lamiids</taxon>
        <taxon>Solanales</taxon>
        <taxon>Solanaceae</taxon>
        <taxon>Nicotianoideae</taxon>
        <taxon>Nicotianeae</taxon>
        <taxon>Nicotiana</taxon>
    </lineage>
</organism>
<gene>
    <name evidence="1" type="primary">LOC107815836</name>
</gene>
<proteinExistence type="predicted"/>
<evidence type="ECO:0000313" key="1">
    <source>
        <dbReference type="RefSeq" id="XP_016496962.1"/>
    </source>
</evidence>